<keyword evidence="3" id="KW-1185">Reference proteome</keyword>
<gene>
    <name evidence="2" type="ORF">AWB68_08468</name>
</gene>
<protein>
    <submittedName>
        <fullName evidence="2">Uncharacterized protein</fullName>
    </submittedName>
</protein>
<name>A0A158L3R4_9BURK</name>
<reference evidence="2" key="1">
    <citation type="submission" date="2016-01" db="EMBL/GenBank/DDBJ databases">
        <authorList>
            <person name="Peeters C."/>
        </authorList>
    </citation>
    <scope>NUCLEOTIDE SEQUENCE [LARGE SCALE GENOMIC DNA]</scope>
    <source>
        <strain evidence="2">LMG 22940</strain>
    </source>
</reference>
<feature type="transmembrane region" description="Helical" evidence="1">
    <location>
        <begin position="113"/>
        <end position="136"/>
    </location>
</feature>
<organism evidence="2 3">
    <name type="scientific">Caballeronia choica</name>
    <dbReference type="NCBI Taxonomy" id="326476"/>
    <lineage>
        <taxon>Bacteria</taxon>
        <taxon>Pseudomonadati</taxon>
        <taxon>Pseudomonadota</taxon>
        <taxon>Betaproteobacteria</taxon>
        <taxon>Burkholderiales</taxon>
        <taxon>Burkholderiaceae</taxon>
        <taxon>Caballeronia</taxon>
    </lineage>
</organism>
<evidence type="ECO:0000256" key="1">
    <source>
        <dbReference type="SAM" id="Phobius"/>
    </source>
</evidence>
<dbReference type="AlphaFoldDB" id="A0A158L3R4"/>
<dbReference type="Proteomes" id="UP000054770">
    <property type="component" value="Unassembled WGS sequence"/>
</dbReference>
<evidence type="ECO:0000313" key="3">
    <source>
        <dbReference type="Proteomes" id="UP000054770"/>
    </source>
</evidence>
<dbReference type="OrthoDB" id="8780236at2"/>
<feature type="transmembrane region" description="Helical" evidence="1">
    <location>
        <begin position="82"/>
        <end position="101"/>
    </location>
</feature>
<dbReference type="EMBL" id="FCON02000305">
    <property type="protein sequence ID" value="SAL87603.1"/>
    <property type="molecule type" value="Genomic_DNA"/>
</dbReference>
<proteinExistence type="predicted"/>
<keyword evidence="1" id="KW-1133">Transmembrane helix</keyword>
<feature type="transmembrane region" description="Helical" evidence="1">
    <location>
        <begin position="173"/>
        <end position="191"/>
    </location>
</feature>
<evidence type="ECO:0000313" key="2">
    <source>
        <dbReference type="EMBL" id="SAL87603.1"/>
    </source>
</evidence>
<keyword evidence="1" id="KW-0812">Transmembrane</keyword>
<feature type="transmembrane region" description="Helical" evidence="1">
    <location>
        <begin position="148"/>
        <end position="167"/>
    </location>
</feature>
<dbReference type="RefSeq" id="WP_087650168.1">
    <property type="nucleotide sequence ID" value="NZ_FCON02000305.1"/>
</dbReference>
<accession>A0A158L3R4</accession>
<feature type="transmembrane region" description="Helical" evidence="1">
    <location>
        <begin position="12"/>
        <end position="30"/>
    </location>
</feature>
<sequence length="219" mass="23012">MNVKFPSVVVSYVRQLRISLCIGALVYFAYGTGTSMWASPWLAGAAMFMALSAPLFSFLCNFADAAMVRITGLVTMGKLGRFLAQLTFNLIFMAAVVHGGLVSPVDIAHIGGVPGAALLATLVSQGTQYVAVLVAGCGVGTRDGNVTLGYLVSVSVIALSMLGHPHLQQGFEVSSMAFGGVILALGLIKDARWLAGLAMRRSQSGHAQVSSRIKIRARH</sequence>
<keyword evidence="1" id="KW-0472">Membrane</keyword>
<feature type="transmembrane region" description="Helical" evidence="1">
    <location>
        <begin position="42"/>
        <end position="62"/>
    </location>
</feature>
<comment type="caution">
    <text evidence="2">The sequence shown here is derived from an EMBL/GenBank/DDBJ whole genome shotgun (WGS) entry which is preliminary data.</text>
</comment>